<evidence type="ECO:0000256" key="4">
    <source>
        <dbReference type="ARBA" id="ARBA00022989"/>
    </source>
</evidence>
<evidence type="ECO:0000256" key="2">
    <source>
        <dbReference type="ARBA" id="ARBA00022475"/>
    </source>
</evidence>
<evidence type="ECO:0000256" key="6">
    <source>
        <dbReference type="SAM" id="Phobius"/>
    </source>
</evidence>
<dbReference type="InterPro" id="IPR018076">
    <property type="entry name" value="T2SS_GspF_dom"/>
</dbReference>
<feature type="transmembrane region" description="Helical" evidence="6">
    <location>
        <begin position="225"/>
        <end position="244"/>
    </location>
</feature>
<evidence type="ECO:0000259" key="7">
    <source>
        <dbReference type="Pfam" id="PF00482"/>
    </source>
</evidence>
<feature type="transmembrane region" description="Helical" evidence="6">
    <location>
        <begin position="79"/>
        <end position="96"/>
    </location>
</feature>
<name>A0A6J6VF17_9ZZZZ</name>
<protein>
    <submittedName>
        <fullName evidence="8">Unannotated protein</fullName>
    </submittedName>
</protein>
<evidence type="ECO:0000256" key="5">
    <source>
        <dbReference type="ARBA" id="ARBA00023136"/>
    </source>
</evidence>
<comment type="subcellular location">
    <subcellularLocation>
        <location evidence="1">Cell membrane</location>
        <topology evidence="1">Multi-pass membrane protein</topology>
    </subcellularLocation>
</comment>
<accession>A0A6J6VF17</accession>
<feature type="domain" description="Type II secretion system protein GspF" evidence="7">
    <location>
        <begin position="115"/>
        <end position="240"/>
    </location>
</feature>
<keyword evidence="3 6" id="KW-0812">Transmembrane</keyword>
<keyword evidence="4 6" id="KW-1133">Transmembrane helix</keyword>
<feature type="transmembrane region" description="Helical" evidence="6">
    <location>
        <begin position="250"/>
        <end position="270"/>
    </location>
</feature>
<dbReference type="Pfam" id="PF00482">
    <property type="entry name" value="T2SSF"/>
    <property type="match status" value="1"/>
</dbReference>
<dbReference type="GO" id="GO:0005886">
    <property type="term" value="C:plasma membrane"/>
    <property type="evidence" value="ECO:0007669"/>
    <property type="project" value="UniProtKB-SubCell"/>
</dbReference>
<reference evidence="8" key="1">
    <citation type="submission" date="2020-05" db="EMBL/GenBank/DDBJ databases">
        <authorList>
            <person name="Chiriac C."/>
            <person name="Salcher M."/>
            <person name="Ghai R."/>
            <person name="Kavagutti S V."/>
        </authorList>
    </citation>
    <scope>NUCLEOTIDE SEQUENCE</scope>
</reference>
<gene>
    <name evidence="8" type="ORF">UFOPK2761_03375</name>
</gene>
<keyword evidence="5 6" id="KW-0472">Membrane</keyword>
<organism evidence="8">
    <name type="scientific">freshwater metagenome</name>
    <dbReference type="NCBI Taxonomy" id="449393"/>
    <lineage>
        <taxon>unclassified sequences</taxon>
        <taxon>metagenomes</taxon>
        <taxon>ecological metagenomes</taxon>
    </lineage>
</organism>
<dbReference type="EMBL" id="CAEZYQ010000047">
    <property type="protein sequence ID" value="CAB4770750.1"/>
    <property type="molecule type" value="Genomic_DNA"/>
</dbReference>
<dbReference type="AlphaFoldDB" id="A0A6J6VF17"/>
<dbReference type="PANTHER" id="PTHR35007">
    <property type="entry name" value="INTEGRAL MEMBRANE PROTEIN-RELATED"/>
    <property type="match status" value="1"/>
</dbReference>
<proteinExistence type="predicted"/>
<evidence type="ECO:0000256" key="3">
    <source>
        <dbReference type="ARBA" id="ARBA00022692"/>
    </source>
</evidence>
<sequence length="287" mass="30110">MGALVGLGVGVGLLLVWSAFAVPRATRSGGAETAGPGRWQRTLAEAGLGGVTPGALAALCAISGTSAALVVQVASRTPTVAIAFGLIAAYLPVAVVRGRAVRRQRELAEVWPDAVDNLASAVRAGMSLPDALAALGERGPVPLRDAFTAFGLDYQVSGRFGDCLDRLKVRLADPVGDRVCESLRVARDVGGGDLGRLLRNLSGYLRDDARTRSELESRQAWTVNGARLAVAAPWLVLLLMSFQTEVIRRYASGAGVVVLAVGAALCLVAYRLMMRLGRLPVEQRILS</sequence>
<keyword evidence="2" id="KW-1003">Cell membrane</keyword>
<evidence type="ECO:0000313" key="8">
    <source>
        <dbReference type="EMBL" id="CAB4770750.1"/>
    </source>
</evidence>
<evidence type="ECO:0000256" key="1">
    <source>
        <dbReference type="ARBA" id="ARBA00004651"/>
    </source>
</evidence>
<dbReference type="PANTHER" id="PTHR35007:SF2">
    <property type="entry name" value="PILUS ASSEMBLE PROTEIN"/>
    <property type="match status" value="1"/>
</dbReference>